<reference evidence="2" key="1">
    <citation type="submission" date="2019-04" db="EMBL/GenBank/DDBJ databases">
        <title>Evolution of Biomass-Degrading Anaerobic Consortia Revealed by Metagenomics.</title>
        <authorList>
            <person name="Peng X."/>
        </authorList>
    </citation>
    <scope>NUCLEOTIDE SEQUENCE</scope>
    <source>
        <strain evidence="2">SIG311</strain>
    </source>
</reference>
<evidence type="ECO:0000256" key="1">
    <source>
        <dbReference type="SAM" id="Phobius"/>
    </source>
</evidence>
<name>A0A927UAQ7_9FIRM</name>
<organism evidence="2 3">
    <name type="scientific">Pseudobutyrivibrio ruminis</name>
    <dbReference type="NCBI Taxonomy" id="46206"/>
    <lineage>
        <taxon>Bacteria</taxon>
        <taxon>Bacillati</taxon>
        <taxon>Bacillota</taxon>
        <taxon>Clostridia</taxon>
        <taxon>Lachnospirales</taxon>
        <taxon>Lachnospiraceae</taxon>
        <taxon>Pseudobutyrivibrio</taxon>
    </lineage>
</organism>
<keyword evidence="1" id="KW-1133">Transmembrane helix</keyword>
<feature type="transmembrane region" description="Helical" evidence="1">
    <location>
        <begin position="82"/>
        <end position="102"/>
    </location>
</feature>
<feature type="transmembrane region" description="Helical" evidence="1">
    <location>
        <begin position="6"/>
        <end position="30"/>
    </location>
</feature>
<keyword evidence="1" id="KW-0812">Transmembrane</keyword>
<feature type="transmembrane region" description="Helical" evidence="1">
    <location>
        <begin position="50"/>
        <end position="70"/>
    </location>
</feature>
<dbReference type="AlphaFoldDB" id="A0A927UAQ7"/>
<gene>
    <name evidence="2" type="ORF">E7272_02530</name>
</gene>
<evidence type="ECO:0000313" key="2">
    <source>
        <dbReference type="EMBL" id="MBE5918698.1"/>
    </source>
</evidence>
<evidence type="ECO:0000313" key="3">
    <source>
        <dbReference type="Proteomes" id="UP000766246"/>
    </source>
</evidence>
<accession>A0A927UAQ7</accession>
<sequence>MMSQTFLAVVGIIAGVFVLGWAIWMIYVGIKYKSNQNAEIKTIITKAKAVSSYVLWYMVIVWGLITAFIGEKTTLTISQVRLFVMLLLGIQCAIEVIAFFYYKDELKKKQC</sequence>
<dbReference type="Proteomes" id="UP000766246">
    <property type="component" value="Unassembled WGS sequence"/>
</dbReference>
<protein>
    <submittedName>
        <fullName evidence="2">Uncharacterized protein</fullName>
    </submittedName>
</protein>
<comment type="caution">
    <text evidence="2">The sequence shown here is derived from an EMBL/GenBank/DDBJ whole genome shotgun (WGS) entry which is preliminary data.</text>
</comment>
<keyword evidence="1" id="KW-0472">Membrane</keyword>
<proteinExistence type="predicted"/>
<dbReference type="EMBL" id="SVER01000004">
    <property type="protein sequence ID" value="MBE5918698.1"/>
    <property type="molecule type" value="Genomic_DNA"/>
</dbReference>